<gene>
    <name evidence="3" type="ORF">GCM10007977_104560</name>
</gene>
<keyword evidence="4" id="KW-1185">Reference proteome</keyword>
<dbReference type="EMBL" id="BMPI01000103">
    <property type="protein sequence ID" value="GGM85828.1"/>
    <property type="molecule type" value="Genomic_DNA"/>
</dbReference>
<reference evidence="3" key="1">
    <citation type="journal article" date="2014" name="Int. J. Syst. Evol. Microbiol.">
        <title>Complete genome sequence of Corynebacterium casei LMG S-19264T (=DSM 44701T), isolated from a smear-ripened cheese.</title>
        <authorList>
            <consortium name="US DOE Joint Genome Institute (JGI-PGF)"/>
            <person name="Walter F."/>
            <person name="Albersmeier A."/>
            <person name="Kalinowski J."/>
            <person name="Ruckert C."/>
        </authorList>
    </citation>
    <scope>NUCLEOTIDE SEQUENCE</scope>
    <source>
        <strain evidence="3">JCM 19831</strain>
    </source>
</reference>
<feature type="compositionally biased region" description="Basic and acidic residues" evidence="2">
    <location>
        <begin position="138"/>
        <end position="157"/>
    </location>
</feature>
<feature type="coiled-coil region" evidence="1">
    <location>
        <begin position="186"/>
        <end position="213"/>
    </location>
</feature>
<proteinExistence type="predicted"/>
<evidence type="ECO:0008006" key="5">
    <source>
        <dbReference type="Google" id="ProtNLM"/>
    </source>
</evidence>
<evidence type="ECO:0000313" key="3">
    <source>
        <dbReference type="EMBL" id="GGM85828.1"/>
    </source>
</evidence>
<comment type="caution">
    <text evidence="3">The sequence shown here is derived from an EMBL/GenBank/DDBJ whole genome shotgun (WGS) entry which is preliminary data.</text>
</comment>
<protein>
    <recommendedName>
        <fullName evidence="5">Cellulose-binding protein</fullName>
    </recommendedName>
</protein>
<keyword evidence="1" id="KW-0175">Coiled coil</keyword>
<evidence type="ECO:0000256" key="2">
    <source>
        <dbReference type="SAM" id="MobiDB-lite"/>
    </source>
</evidence>
<dbReference type="RefSeq" id="WP_190257596.1">
    <property type="nucleotide sequence ID" value="NZ_BMPI01000103.1"/>
</dbReference>
<feature type="region of interest" description="Disordered" evidence="2">
    <location>
        <begin position="137"/>
        <end position="157"/>
    </location>
</feature>
<feature type="coiled-coil region" evidence="1">
    <location>
        <begin position="88"/>
        <end position="130"/>
    </location>
</feature>
<dbReference type="AlphaFoldDB" id="A0A917UFJ7"/>
<organism evidence="3 4">
    <name type="scientific">Dactylosporangium sucinum</name>
    <dbReference type="NCBI Taxonomy" id="1424081"/>
    <lineage>
        <taxon>Bacteria</taxon>
        <taxon>Bacillati</taxon>
        <taxon>Actinomycetota</taxon>
        <taxon>Actinomycetes</taxon>
        <taxon>Micromonosporales</taxon>
        <taxon>Micromonosporaceae</taxon>
        <taxon>Dactylosporangium</taxon>
    </lineage>
</organism>
<evidence type="ECO:0000313" key="4">
    <source>
        <dbReference type="Proteomes" id="UP000642070"/>
    </source>
</evidence>
<reference evidence="3" key="2">
    <citation type="submission" date="2020-09" db="EMBL/GenBank/DDBJ databases">
        <authorList>
            <person name="Sun Q."/>
            <person name="Ohkuma M."/>
        </authorList>
    </citation>
    <scope>NUCLEOTIDE SEQUENCE</scope>
    <source>
        <strain evidence="3">JCM 19831</strain>
    </source>
</reference>
<sequence length="213" mass="24100">MSALVGEIELRPENGFELSLRGYHRAQVDRYIATMQMRLTTLETELASARYREQQLAGRVERLNTELKQCTCGDEKSKLVGGRIQRMIELAEEEAGALRAQAEQDLEKARTAAEAMLAEARKHAEDAMRDFQTALSQRRTEEARAEAARRAQWDARRQRQREAAENLLATTRSVGNESLQVTRRLLDALTEEHAKMVAEVELAEKEMANLSSA</sequence>
<accession>A0A917UFJ7</accession>
<dbReference type="Proteomes" id="UP000642070">
    <property type="component" value="Unassembled WGS sequence"/>
</dbReference>
<evidence type="ECO:0000256" key="1">
    <source>
        <dbReference type="SAM" id="Coils"/>
    </source>
</evidence>
<name>A0A917UFJ7_9ACTN</name>